<dbReference type="InterPro" id="IPR032466">
    <property type="entry name" value="Metal_Hydrolase"/>
</dbReference>
<dbReference type="Gene3D" id="2.30.40.10">
    <property type="entry name" value="Urease, subunit C, domain 1"/>
    <property type="match status" value="1"/>
</dbReference>
<protein>
    <submittedName>
        <fullName evidence="2">Amidohydrolase</fullName>
    </submittedName>
</protein>
<gene>
    <name evidence="2" type="ORF">EJ997_06045</name>
</gene>
<dbReference type="InterPro" id="IPR011059">
    <property type="entry name" value="Metal-dep_hydrolase_composite"/>
</dbReference>
<evidence type="ECO:0000313" key="2">
    <source>
        <dbReference type="EMBL" id="AZQ76962.1"/>
    </source>
</evidence>
<dbReference type="Proteomes" id="UP000280344">
    <property type="component" value="Chromosome"/>
</dbReference>
<accession>A0A3Q9G469</accession>
<sequence>MIHLTGTIIHGGGIAPEAWIVDGAITYVKPEGAKTATTVRGFAMPGLLDVHCHIGLGADILVDRETALQQAADVVASGVTHVRDLGTPGDMSWIDSEPGVLRIIHCGRHIARPMRYLRGIAREIEPAELPGVVVDEAAKADGWVKLVGDWIDRSKGADSDLEPLWPREILMDAVQAAHEAGAKVAVHTFATETIDDLLEAGVDDIEHGTGMSPDQMIEVAKRGILVTPTANQVETFIDIANQAGAKYPVYGKRMRHMYENRKEHMAAMADAGISLLMGSDAGSTLSYGTLPSEIIACIDAGIPADTAIAAASWEGRARLGLSALEEGSVADVVVYADDPRSNPELLNSPHAVVLGGRLVSDATE</sequence>
<dbReference type="EMBL" id="CP034593">
    <property type="protein sequence ID" value="AZQ76962.1"/>
    <property type="molecule type" value="Genomic_DNA"/>
</dbReference>
<reference evidence="2 3" key="1">
    <citation type="submission" date="2018-12" db="EMBL/GenBank/DDBJ databases">
        <title>Complete genome sequence of Flaviflexus sp. H23T48.</title>
        <authorList>
            <person name="Bae J.-W."/>
            <person name="Lee J.-Y."/>
        </authorList>
    </citation>
    <scope>NUCLEOTIDE SEQUENCE [LARGE SCALE GENOMIC DNA]</scope>
    <source>
        <strain evidence="2 3">H23T48</strain>
    </source>
</reference>
<proteinExistence type="predicted"/>
<dbReference type="OrthoDB" id="3189065at2"/>
<dbReference type="RefSeq" id="WP_126703767.1">
    <property type="nucleotide sequence ID" value="NZ_CP034593.1"/>
</dbReference>
<dbReference type="Pfam" id="PF01979">
    <property type="entry name" value="Amidohydro_1"/>
    <property type="match status" value="1"/>
</dbReference>
<keyword evidence="3" id="KW-1185">Reference proteome</keyword>
<dbReference type="InterPro" id="IPR006680">
    <property type="entry name" value="Amidohydro-rel"/>
</dbReference>
<name>A0A3Q9G469_9ACTO</name>
<dbReference type="SUPFAM" id="SSF51556">
    <property type="entry name" value="Metallo-dependent hydrolases"/>
    <property type="match status" value="1"/>
</dbReference>
<evidence type="ECO:0000259" key="1">
    <source>
        <dbReference type="Pfam" id="PF01979"/>
    </source>
</evidence>
<dbReference type="InterPro" id="IPR051781">
    <property type="entry name" value="Metallo-dep_Hydrolase"/>
</dbReference>
<dbReference type="PANTHER" id="PTHR43135:SF4">
    <property type="entry name" value="AMIDOHYDROLASE-RELATED DOMAIN-CONTAINING PROTEIN"/>
    <property type="match status" value="1"/>
</dbReference>
<organism evidence="2 3">
    <name type="scientific">Flaviflexus ciconiae</name>
    <dbReference type="NCBI Taxonomy" id="2496867"/>
    <lineage>
        <taxon>Bacteria</taxon>
        <taxon>Bacillati</taxon>
        <taxon>Actinomycetota</taxon>
        <taxon>Actinomycetes</taxon>
        <taxon>Actinomycetales</taxon>
        <taxon>Actinomycetaceae</taxon>
        <taxon>Flaviflexus</taxon>
    </lineage>
</organism>
<keyword evidence="2" id="KW-0378">Hydrolase</keyword>
<dbReference type="KEGG" id="flh:EJ997_06045"/>
<dbReference type="GO" id="GO:0016810">
    <property type="term" value="F:hydrolase activity, acting on carbon-nitrogen (but not peptide) bonds"/>
    <property type="evidence" value="ECO:0007669"/>
    <property type="project" value="InterPro"/>
</dbReference>
<feature type="domain" description="Amidohydrolase-related" evidence="1">
    <location>
        <begin position="42"/>
        <end position="359"/>
    </location>
</feature>
<dbReference type="PANTHER" id="PTHR43135">
    <property type="entry name" value="ALPHA-D-RIBOSE 1-METHYLPHOSPHONATE 5-TRIPHOSPHATE DIPHOSPHATASE"/>
    <property type="match status" value="1"/>
</dbReference>
<dbReference type="AlphaFoldDB" id="A0A3Q9G469"/>
<evidence type="ECO:0000313" key="3">
    <source>
        <dbReference type="Proteomes" id="UP000280344"/>
    </source>
</evidence>
<dbReference type="Gene3D" id="3.20.20.140">
    <property type="entry name" value="Metal-dependent hydrolases"/>
    <property type="match status" value="1"/>
</dbReference>